<dbReference type="AlphaFoldDB" id="A0A235EL11"/>
<evidence type="ECO:0000313" key="19">
    <source>
        <dbReference type="Proteomes" id="UP000215441"/>
    </source>
</evidence>
<evidence type="ECO:0000313" key="18">
    <source>
        <dbReference type="EMBL" id="OYD49726.1"/>
    </source>
</evidence>
<comment type="catalytic activity">
    <reaction evidence="1">
        <text>ATP + protein L-histidine = ADP + protein N-phospho-L-histidine.</text>
        <dbReference type="EC" id="2.7.13.3"/>
    </reaction>
</comment>
<dbReference type="GO" id="GO:0000155">
    <property type="term" value="F:phosphorelay sensor kinase activity"/>
    <property type="evidence" value="ECO:0007669"/>
    <property type="project" value="InterPro"/>
</dbReference>
<dbReference type="Pfam" id="PF02518">
    <property type="entry name" value="HATPase_c"/>
    <property type="match status" value="1"/>
</dbReference>
<keyword evidence="9" id="KW-0547">Nucleotide-binding</keyword>
<evidence type="ECO:0000256" key="10">
    <source>
        <dbReference type="ARBA" id="ARBA00022777"/>
    </source>
</evidence>
<evidence type="ECO:0000256" key="7">
    <source>
        <dbReference type="ARBA" id="ARBA00022679"/>
    </source>
</evidence>
<dbReference type="InterPro" id="IPR003594">
    <property type="entry name" value="HATPase_dom"/>
</dbReference>
<evidence type="ECO:0000256" key="9">
    <source>
        <dbReference type="ARBA" id="ARBA00022741"/>
    </source>
</evidence>
<dbReference type="Pfam" id="PF00672">
    <property type="entry name" value="HAMP"/>
    <property type="match status" value="1"/>
</dbReference>
<evidence type="ECO:0000256" key="3">
    <source>
        <dbReference type="ARBA" id="ARBA00012438"/>
    </source>
</evidence>
<dbReference type="PROSITE" id="PS50109">
    <property type="entry name" value="HIS_KIN"/>
    <property type="match status" value="1"/>
</dbReference>
<protein>
    <recommendedName>
        <fullName evidence="3">histidine kinase</fullName>
        <ecNumber evidence="3">2.7.13.3</ecNumber>
    </recommendedName>
</protein>
<dbReference type="InterPro" id="IPR036097">
    <property type="entry name" value="HisK_dim/P_sf"/>
</dbReference>
<dbReference type="InterPro" id="IPR036890">
    <property type="entry name" value="HATPase_C_sf"/>
</dbReference>
<keyword evidence="13" id="KW-0902">Two-component regulatory system</keyword>
<dbReference type="PRINTS" id="PR00344">
    <property type="entry name" value="BCTRLSENSOR"/>
</dbReference>
<keyword evidence="14 15" id="KW-0472">Membrane</keyword>
<evidence type="ECO:0000256" key="1">
    <source>
        <dbReference type="ARBA" id="ARBA00000085"/>
    </source>
</evidence>
<dbReference type="Gene3D" id="3.30.565.10">
    <property type="entry name" value="Histidine kinase-like ATPase, C-terminal domain"/>
    <property type="match status" value="1"/>
</dbReference>
<keyword evidence="7" id="KW-0808">Transferase</keyword>
<feature type="domain" description="HAMP" evidence="17">
    <location>
        <begin position="174"/>
        <end position="226"/>
    </location>
</feature>
<dbReference type="InterPro" id="IPR003660">
    <property type="entry name" value="HAMP_dom"/>
</dbReference>
<dbReference type="GO" id="GO:0005524">
    <property type="term" value="F:ATP binding"/>
    <property type="evidence" value="ECO:0007669"/>
    <property type="project" value="UniProtKB-KW"/>
</dbReference>
<feature type="transmembrane region" description="Helical" evidence="15">
    <location>
        <begin position="153"/>
        <end position="173"/>
    </location>
</feature>
<evidence type="ECO:0000256" key="4">
    <source>
        <dbReference type="ARBA" id="ARBA00022475"/>
    </source>
</evidence>
<dbReference type="GO" id="GO:0005886">
    <property type="term" value="C:plasma membrane"/>
    <property type="evidence" value="ECO:0007669"/>
    <property type="project" value="UniProtKB-SubCell"/>
</dbReference>
<keyword evidence="8 15" id="KW-0812">Transmembrane</keyword>
<dbReference type="OrthoDB" id="9804645at2"/>
<dbReference type="PANTHER" id="PTHR44936">
    <property type="entry name" value="SENSOR PROTEIN CREC"/>
    <property type="match status" value="1"/>
</dbReference>
<dbReference type="CDD" id="cd00082">
    <property type="entry name" value="HisKA"/>
    <property type="match status" value="1"/>
</dbReference>
<dbReference type="PANTHER" id="PTHR44936:SF5">
    <property type="entry name" value="SENSOR HISTIDINE KINASE ENVZ"/>
    <property type="match status" value="1"/>
</dbReference>
<feature type="domain" description="Histidine kinase" evidence="16">
    <location>
        <begin position="234"/>
        <end position="437"/>
    </location>
</feature>
<dbReference type="EMBL" id="NOIG01000008">
    <property type="protein sequence ID" value="OYD49726.1"/>
    <property type="molecule type" value="Genomic_DNA"/>
</dbReference>
<comment type="subcellular location">
    <subcellularLocation>
        <location evidence="2">Cell inner membrane</location>
        <topology evidence="2">Multi-pass membrane protein</topology>
    </subcellularLocation>
</comment>
<evidence type="ECO:0000256" key="11">
    <source>
        <dbReference type="ARBA" id="ARBA00022840"/>
    </source>
</evidence>
<keyword evidence="6" id="KW-0597">Phosphoprotein</keyword>
<dbReference type="InterPro" id="IPR050980">
    <property type="entry name" value="2C_sensor_his_kinase"/>
</dbReference>
<dbReference type="SUPFAM" id="SSF55874">
    <property type="entry name" value="ATPase domain of HSP90 chaperone/DNA topoisomerase II/histidine kinase"/>
    <property type="match status" value="1"/>
</dbReference>
<dbReference type="SMART" id="SM00388">
    <property type="entry name" value="HisKA"/>
    <property type="match status" value="1"/>
</dbReference>
<dbReference type="EC" id="2.7.13.3" evidence="3"/>
<evidence type="ECO:0000259" key="16">
    <source>
        <dbReference type="PROSITE" id="PS50109"/>
    </source>
</evidence>
<keyword evidence="10 18" id="KW-0418">Kinase</keyword>
<dbReference type="InterPro" id="IPR004358">
    <property type="entry name" value="Sig_transdc_His_kin-like_C"/>
</dbReference>
<name>A0A235EL11_9BURK</name>
<comment type="caution">
    <text evidence="18">The sequence shown here is derived from an EMBL/GenBank/DDBJ whole genome shotgun (WGS) entry which is preliminary data.</text>
</comment>
<evidence type="ECO:0000259" key="17">
    <source>
        <dbReference type="PROSITE" id="PS50885"/>
    </source>
</evidence>
<dbReference type="PROSITE" id="PS50885">
    <property type="entry name" value="HAMP"/>
    <property type="match status" value="1"/>
</dbReference>
<dbReference type="Gene3D" id="1.10.287.130">
    <property type="match status" value="1"/>
</dbReference>
<keyword evidence="4" id="KW-1003">Cell membrane</keyword>
<evidence type="ECO:0000256" key="2">
    <source>
        <dbReference type="ARBA" id="ARBA00004429"/>
    </source>
</evidence>
<dbReference type="SUPFAM" id="SSF47384">
    <property type="entry name" value="Homodimeric domain of signal transducing histidine kinase"/>
    <property type="match status" value="1"/>
</dbReference>
<dbReference type="SMART" id="SM00387">
    <property type="entry name" value="HATPase_c"/>
    <property type="match status" value="1"/>
</dbReference>
<keyword evidence="12 15" id="KW-1133">Transmembrane helix</keyword>
<dbReference type="InterPro" id="IPR003661">
    <property type="entry name" value="HisK_dim/P_dom"/>
</dbReference>
<evidence type="ECO:0000256" key="6">
    <source>
        <dbReference type="ARBA" id="ARBA00022553"/>
    </source>
</evidence>
<evidence type="ECO:0000256" key="15">
    <source>
        <dbReference type="SAM" id="Phobius"/>
    </source>
</evidence>
<evidence type="ECO:0000256" key="5">
    <source>
        <dbReference type="ARBA" id="ARBA00022519"/>
    </source>
</evidence>
<organism evidence="18 19">
    <name type="scientific">Acidovorax kalamii</name>
    <dbReference type="NCBI Taxonomy" id="2004485"/>
    <lineage>
        <taxon>Bacteria</taxon>
        <taxon>Pseudomonadati</taxon>
        <taxon>Pseudomonadota</taxon>
        <taxon>Betaproteobacteria</taxon>
        <taxon>Burkholderiales</taxon>
        <taxon>Comamonadaceae</taxon>
        <taxon>Acidovorax</taxon>
    </lineage>
</organism>
<accession>A0A235EL11</accession>
<dbReference type="RefSeq" id="WP_094289889.1">
    <property type="nucleotide sequence ID" value="NZ_NOIG01000008.1"/>
</dbReference>
<evidence type="ECO:0000256" key="8">
    <source>
        <dbReference type="ARBA" id="ARBA00022692"/>
    </source>
</evidence>
<keyword evidence="5" id="KW-0997">Cell inner membrane</keyword>
<proteinExistence type="predicted"/>
<evidence type="ECO:0000256" key="13">
    <source>
        <dbReference type="ARBA" id="ARBA00023012"/>
    </source>
</evidence>
<sequence>MTLRGWPRSLFGRILLVLALGLALAHALTFVLAFTERSMTMRRAMVSYFASDVASSVAMLERLPATERAQWVDRLARRNYRFALAEPLDAPADPSQLARLVASAVAATLPTDRPVQVIDPHVPGIELRLQLRLADGTPLAVDMDEPRLQISPWVLGALALQLALLVGLCAWAVRAATRPLNTLADAADALGADRPTVPLVEDGPREVVRAAVAFNHMQQRIQAHLQERMQILAAVSHDLQTPITRLRLRADLLDDPVLQGKLHADLAEMQSLVEEGIAYARSSQAVREPPQRVDLRALVESIACDYADAGLPVQLLHAVDVICDTRPQALRRLLCNLVDNALKFAGAAELTLEAGAPGQWLVRVLDHGPGIPPAALSAVLQPYVRLEDSRNRGTGGTGLGLAIANELAQALGGRLALGPRADGAQGLEARVELPGTPLLQ</sequence>
<evidence type="ECO:0000256" key="14">
    <source>
        <dbReference type="ARBA" id="ARBA00023136"/>
    </source>
</evidence>
<keyword evidence="11" id="KW-0067">ATP-binding</keyword>
<dbReference type="SMART" id="SM00304">
    <property type="entry name" value="HAMP"/>
    <property type="match status" value="1"/>
</dbReference>
<gene>
    <name evidence="18" type="ORF">CBY09_12235</name>
</gene>
<dbReference type="Proteomes" id="UP000215441">
    <property type="component" value="Unassembled WGS sequence"/>
</dbReference>
<dbReference type="InterPro" id="IPR005467">
    <property type="entry name" value="His_kinase_dom"/>
</dbReference>
<reference evidence="18 19" key="1">
    <citation type="submission" date="2017-07" db="EMBL/GenBank/DDBJ databases">
        <title>Acidovorax KNDSW TSA 6 genome sequence and assembly.</title>
        <authorList>
            <person name="Mayilraj S."/>
        </authorList>
    </citation>
    <scope>NUCLEOTIDE SEQUENCE [LARGE SCALE GENOMIC DNA]</scope>
    <source>
        <strain evidence="18 19">KNDSW-TSA6</strain>
    </source>
</reference>
<keyword evidence="19" id="KW-1185">Reference proteome</keyword>
<evidence type="ECO:0000256" key="12">
    <source>
        <dbReference type="ARBA" id="ARBA00022989"/>
    </source>
</evidence>